<proteinExistence type="predicted"/>
<dbReference type="EMBL" id="BAAATZ010000002">
    <property type="protein sequence ID" value="GAA2719145.1"/>
    <property type="molecule type" value="Genomic_DNA"/>
</dbReference>
<dbReference type="Proteomes" id="UP001501842">
    <property type="component" value="Unassembled WGS sequence"/>
</dbReference>
<organism evidence="1 2">
    <name type="scientific">Actinocorallia aurantiaca</name>
    <dbReference type="NCBI Taxonomy" id="46204"/>
    <lineage>
        <taxon>Bacteria</taxon>
        <taxon>Bacillati</taxon>
        <taxon>Actinomycetota</taxon>
        <taxon>Actinomycetes</taxon>
        <taxon>Streptosporangiales</taxon>
        <taxon>Thermomonosporaceae</taxon>
        <taxon>Actinocorallia</taxon>
    </lineage>
</organism>
<gene>
    <name evidence="1" type="ORF">GCM10010439_04050</name>
</gene>
<evidence type="ECO:0000313" key="2">
    <source>
        <dbReference type="Proteomes" id="UP001501842"/>
    </source>
</evidence>
<sequence length="71" mass="7795">MDLAMDFRAGFSEGGASRVALVAGMAHRFDQVRSTEGAEVRQGLVSGEVVRREPRIRPVSIGLEQDPLRQK</sequence>
<reference evidence="1 2" key="1">
    <citation type="journal article" date="2019" name="Int. J. Syst. Evol. Microbiol.">
        <title>The Global Catalogue of Microorganisms (GCM) 10K type strain sequencing project: providing services to taxonomists for standard genome sequencing and annotation.</title>
        <authorList>
            <consortium name="The Broad Institute Genomics Platform"/>
            <consortium name="The Broad Institute Genome Sequencing Center for Infectious Disease"/>
            <person name="Wu L."/>
            <person name="Ma J."/>
        </authorList>
    </citation>
    <scope>NUCLEOTIDE SEQUENCE [LARGE SCALE GENOMIC DNA]</scope>
    <source>
        <strain evidence="1 2">JCM 8201</strain>
    </source>
</reference>
<protein>
    <submittedName>
        <fullName evidence="1">Uncharacterized protein</fullName>
    </submittedName>
</protein>
<accession>A0ABN3TUK9</accession>
<comment type="caution">
    <text evidence="1">The sequence shown here is derived from an EMBL/GenBank/DDBJ whole genome shotgun (WGS) entry which is preliminary data.</text>
</comment>
<keyword evidence="2" id="KW-1185">Reference proteome</keyword>
<evidence type="ECO:0000313" key="1">
    <source>
        <dbReference type="EMBL" id="GAA2719145.1"/>
    </source>
</evidence>
<name>A0ABN3TUK9_9ACTN</name>